<evidence type="ECO:0000313" key="2">
    <source>
        <dbReference type="Proteomes" id="UP000232323"/>
    </source>
</evidence>
<dbReference type="Proteomes" id="UP000232323">
    <property type="component" value="Unassembled WGS sequence"/>
</dbReference>
<reference evidence="1 2" key="1">
    <citation type="submission" date="2017-08" db="EMBL/GenBank/DDBJ databases">
        <title>Acidophilic green algal genome provides insights into adaptation to an acidic environment.</title>
        <authorList>
            <person name="Hirooka S."/>
            <person name="Hirose Y."/>
            <person name="Kanesaki Y."/>
            <person name="Higuchi S."/>
            <person name="Fujiwara T."/>
            <person name="Onuma R."/>
            <person name="Era A."/>
            <person name="Ohbayashi R."/>
            <person name="Uzuka A."/>
            <person name="Nozaki H."/>
            <person name="Yoshikawa H."/>
            <person name="Miyagishima S.Y."/>
        </authorList>
    </citation>
    <scope>NUCLEOTIDE SEQUENCE [LARGE SCALE GENOMIC DNA]</scope>
    <source>
        <strain evidence="1 2">NIES-2499</strain>
    </source>
</reference>
<keyword evidence="2" id="KW-1185">Reference proteome</keyword>
<sequence length="91" mass="9728">VKGMVVEVKEETEEVGKEVGVLEVRALVGVVLGKVAVVEMGWGVKEQEVVAEAGLVEVVEGLVEGMDLVMAMEEVEVGEVWEREEAEGGSM</sequence>
<organism evidence="1 2">
    <name type="scientific">Chlamydomonas eustigma</name>
    <dbReference type="NCBI Taxonomy" id="1157962"/>
    <lineage>
        <taxon>Eukaryota</taxon>
        <taxon>Viridiplantae</taxon>
        <taxon>Chlorophyta</taxon>
        <taxon>core chlorophytes</taxon>
        <taxon>Chlorophyceae</taxon>
        <taxon>CS clade</taxon>
        <taxon>Chlamydomonadales</taxon>
        <taxon>Chlamydomonadaceae</taxon>
        <taxon>Chlamydomonas</taxon>
    </lineage>
</organism>
<name>A0A250XUC3_9CHLO</name>
<feature type="non-terminal residue" evidence="1">
    <location>
        <position position="1"/>
    </location>
</feature>
<evidence type="ECO:0000313" key="1">
    <source>
        <dbReference type="EMBL" id="GAX86569.1"/>
    </source>
</evidence>
<gene>
    <name evidence="1" type="ORF">CEUSTIGMA_g13976.t1</name>
</gene>
<proteinExistence type="predicted"/>
<dbReference type="AlphaFoldDB" id="A0A250XUC3"/>
<comment type="caution">
    <text evidence="1">The sequence shown here is derived from an EMBL/GenBank/DDBJ whole genome shotgun (WGS) entry which is preliminary data.</text>
</comment>
<accession>A0A250XUC3</accession>
<protein>
    <submittedName>
        <fullName evidence="1">Uncharacterized protein</fullName>
    </submittedName>
</protein>
<dbReference type="EMBL" id="BEGY01000367">
    <property type="protein sequence ID" value="GAX86569.1"/>
    <property type="molecule type" value="Genomic_DNA"/>
</dbReference>